<evidence type="ECO:0000256" key="1">
    <source>
        <dbReference type="SAM" id="MobiDB-lite"/>
    </source>
</evidence>
<feature type="compositionally biased region" description="Basic and acidic residues" evidence="1">
    <location>
        <begin position="712"/>
        <end position="732"/>
    </location>
</feature>
<dbReference type="Proteomes" id="UP000275267">
    <property type="component" value="Unassembled WGS sequence"/>
</dbReference>
<evidence type="ECO:0000313" key="2">
    <source>
        <dbReference type="EMBL" id="RLN13091.1"/>
    </source>
</evidence>
<feature type="region of interest" description="Disordered" evidence="1">
    <location>
        <begin position="97"/>
        <end position="119"/>
    </location>
</feature>
<feature type="compositionally biased region" description="Basic and acidic residues" evidence="1">
    <location>
        <begin position="739"/>
        <end position="756"/>
    </location>
</feature>
<name>A0A3L6S1I3_PANMI</name>
<protein>
    <submittedName>
        <fullName evidence="2">Retrotransposon protein, putative, Ty3-gypsy subclass</fullName>
    </submittedName>
</protein>
<proteinExistence type="predicted"/>
<feature type="compositionally biased region" description="Basic and acidic residues" evidence="1">
    <location>
        <begin position="764"/>
        <end position="775"/>
    </location>
</feature>
<feature type="compositionally biased region" description="Basic and acidic residues" evidence="1">
    <location>
        <begin position="624"/>
        <end position="635"/>
    </location>
</feature>
<accession>A0A3L6S1I3</accession>
<gene>
    <name evidence="2" type="ORF">C2845_PM09G14930</name>
</gene>
<feature type="compositionally biased region" description="Basic and acidic residues" evidence="1">
    <location>
        <begin position="832"/>
        <end position="849"/>
    </location>
</feature>
<organism evidence="2 3">
    <name type="scientific">Panicum miliaceum</name>
    <name type="common">Proso millet</name>
    <name type="synonym">Broomcorn millet</name>
    <dbReference type="NCBI Taxonomy" id="4540"/>
    <lineage>
        <taxon>Eukaryota</taxon>
        <taxon>Viridiplantae</taxon>
        <taxon>Streptophyta</taxon>
        <taxon>Embryophyta</taxon>
        <taxon>Tracheophyta</taxon>
        <taxon>Spermatophyta</taxon>
        <taxon>Magnoliopsida</taxon>
        <taxon>Liliopsida</taxon>
        <taxon>Poales</taxon>
        <taxon>Poaceae</taxon>
        <taxon>PACMAD clade</taxon>
        <taxon>Panicoideae</taxon>
        <taxon>Panicodae</taxon>
        <taxon>Paniceae</taxon>
        <taxon>Panicinae</taxon>
        <taxon>Panicum</taxon>
        <taxon>Panicum sect. Panicum</taxon>
    </lineage>
</organism>
<sequence length="1024" mass="115267">MESPHRPHRGASISFWFSQPNQRETRDFRHGHGGHADSLRRRVLPRLRRAPVTIYLHQVRHCVCLEFLNIVVCFLVADDPRSAGTPPFFSRTRTALRQPGARRRLGPSPARASRRRAPVRGEAITVQEPKLANATVPAAAAAGPCENKEIARDQLQQPSYYPSLSPAGSSPDVTVWEGEGDQAVRCVAPQAGQGGMRLDSQFSRCAILNHRHTERILIAETSEPWQKEHLGDITNTTKTTRAVGRGVKRNIDSVHPEEVHPPASERKRQKARERYANMTTDQKAQMNTKRRENYARKMAEIRASKDVPNFQDGPSRSPDRLVDQRLTGTGNMDVAALADTILAIPGTSVLTQQFGVANAAQSSIHYVPTNSSHANVSNNGPSRQGSVIDAVRDAANTPQEIKRSRDRVRYANMFEEAKKEKIIKKNLNRSIAKGGVIASLRNRLLEPEDVNASVQSTVTNICSAPVTRSVSKAAYDSGIWEPDDTAEAREEEDLDYKQPDGVEFEIYEDDDARVCVEHLSIQDGAQNPSRTTRRPRINIDDILAGLDRVDAFLAECIGLAESALRRPRGSAAQAPFRLRSSSSVCLDQIRSSMEKLRLSDLSQPSIDQIGSDMVPGPQAGYQENRQERRNNDGRNPRVPPRRTPATPQNLDDDFVLEYDGQNVFATPSSNLAAAFEMFESNPKTVSEMMVVVNKHADMEDTEKAHRHHKDRRHSDDRLKQRHDDHQRPDGRPPRHNSGKHNDRPESSKQQERKRGPDITVAVADRPRQRTSLNHEELDRLLDDKCPWHKDSNHTARECHALRNSVAQDDPKHPRYDDRDKPGNSKTSRGRGRRNDSPRRDRDNQSDKSPADFQEASQAVNFIYGGSRAPRCRRRLKLDQRKVNSVFQHPVEPLRWSEVAITFDRRDYWIHLSNPGSYPVVKLKKMTLTVMMTSHKKMMMNKIKLRQQLARPLSLSPGSGARRITTGHGSFGSHARGLGANNYSTLFLQLTWLISSRAGRCKTTRKMTYMKTKGLKITLGCRAVR</sequence>
<feature type="region of interest" description="Disordered" evidence="1">
    <location>
        <begin position="801"/>
        <end position="856"/>
    </location>
</feature>
<feature type="region of interest" description="Disordered" evidence="1">
    <location>
        <begin position="697"/>
        <end position="775"/>
    </location>
</feature>
<feature type="region of interest" description="Disordered" evidence="1">
    <location>
        <begin position="605"/>
        <end position="652"/>
    </location>
</feature>
<keyword evidence="3" id="KW-1185">Reference proteome</keyword>
<comment type="caution">
    <text evidence="2">The sequence shown here is derived from an EMBL/GenBank/DDBJ whole genome shotgun (WGS) entry which is preliminary data.</text>
</comment>
<evidence type="ECO:0000313" key="3">
    <source>
        <dbReference type="Proteomes" id="UP000275267"/>
    </source>
</evidence>
<dbReference type="EMBL" id="PQIB02000006">
    <property type="protein sequence ID" value="RLN13091.1"/>
    <property type="molecule type" value="Genomic_DNA"/>
</dbReference>
<reference evidence="3" key="1">
    <citation type="journal article" date="2019" name="Nat. Commun.">
        <title>The genome of broomcorn millet.</title>
        <authorList>
            <person name="Zou C."/>
            <person name="Miki D."/>
            <person name="Li D."/>
            <person name="Tang Q."/>
            <person name="Xiao L."/>
            <person name="Rajput S."/>
            <person name="Deng P."/>
            <person name="Jia W."/>
            <person name="Huang R."/>
            <person name="Zhang M."/>
            <person name="Sun Y."/>
            <person name="Hu J."/>
            <person name="Fu X."/>
            <person name="Schnable P.S."/>
            <person name="Li F."/>
            <person name="Zhang H."/>
            <person name="Feng B."/>
            <person name="Zhu X."/>
            <person name="Liu R."/>
            <person name="Schnable J.C."/>
            <person name="Zhu J.-K."/>
            <person name="Zhang H."/>
        </authorList>
    </citation>
    <scope>NUCLEOTIDE SEQUENCE [LARGE SCALE GENOMIC DNA]</scope>
</reference>
<dbReference type="AlphaFoldDB" id="A0A3L6S1I3"/>
<feature type="compositionally biased region" description="Basic and acidic residues" evidence="1">
    <location>
        <begin position="808"/>
        <end position="822"/>
    </location>
</feature>